<organism evidence="1 2">
    <name type="scientific">Melia azedarach</name>
    <name type="common">Chinaberry tree</name>
    <dbReference type="NCBI Taxonomy" id="155640"/>
    <lineage>
        <taxon>Eukaryota</taxon>
        <taxon>Viridiplantae</taxon>
        <taxon>Streptophyta</taxon>
        <taxon>Embryophyta</taxon>
        <taxon>Tracheophyta</taxon>
        <taxon>Spermatophyta</taxon>
        <taxon>Magnoliopsida</taxon>
        <taxon>eudicotyledons</taxon>
        <taxon>Gunneridae</taxon>
        <taxon>Pentapetalae</taxon>
        <taxon>rosids</taxon>
        <taxon>malvids</taxon>
        <taxon>Sapindales</taxon>
        <taxon>Meliaceae</taxon>
        <taxon>Melia</taxon>
    </lineage>
</organism>
<sequence>MIQIQRRSQEDENGNPRPTELRMKKTQPNPWTHEETVNLIQAYQDRWYSLKRGNLKASQWEEVAVIVALRCSYDDHSNPSAKSGSQCRHKIKKLRKRYRSEKERGATSVSAAAWPYFDLMDCLERGPLPISALPLTDYHYHEQEEEEEEEEEEVVGVRLAAEMRKFAERLERIEKRKIEMIRESGRWRMEMESKRIQMIVDSQRKIVDIISTIFAGKQ</sequence>
<gene>
    <name evidence="1" type="ORF">OWV82_001402</name>
</gene>
<protein>
    <submittedName>
        <fullName evidence="1">Trihelix transcription factor</fullName>
    </submittedName>
</protein>
<keyword evidence="2" id="KW-1185">Reference proteome</keyword>
<evidence type="ECO:0000313" key="1">
    <source>
        <dbReference type="EMBL" id="KAJ4728478.1"/>
    </source>
</evidence>
<evidence type="ECO:0000313" key="2">
    <source>
        <dbReference type="Proteomes" id="UP001164539"/>
    </source>
</evidence>
<comment type="caution">
    <text evidence="1">The sequence shown here is derived from an EMBL/GenBank/DDBJ whole genome shotgun (WGS) entry which is preliminary data.</text>
</comment>
<name>A0ACC1YY81_MELAZ</name>
<reference evidence="1 2" key="1">
    <citation type="journal article" date="2023" name="Science">
        <title>Complex scaffold remodeling in plant triterpene biosynthesis.</title>
        <authorList>
            <person name="De La Pena R."/>
            <person name="Hodgson H."/>
            <person name="Liu J.C."/>
            <person name="Stephenson M.J."/>
            <person name="Martin A.C."/>
            <person name="Owen C."/>
            <person name="Harkess A."/>
            <person name="Leebens-Mack J."/>
            <person name="Jimenez L.E."/>
            <person name="Osbourn A."/>
            <person name="Sattely E.S."/>
        </authorList>
    </citation>
    <scope>NUCLEOTIDE SEQUENCE [LARGE SCALE GENOMIC DNA]</scope>
    <source>
        <strain evidence="2">cv. JPN11</strain>
        <tissue evidence="1">Leaf</tissue>
    </source>
</reference>
<proteinExistence type="predicted"/>
<accession>A0ACC1YY81</accession>
<dbReference type="Proteomes" id="UP001164539">
    <property type="component" value="Chromosome 1"/>
</dbReference>
<dbReference type="EMBL" id="CM051394">
    <property type="protein sequence ID" value="KAJ4728478.1"/>
    <property type="molecule type" value="Genomic_DNA"/>
</dbReference>